<proteinExistence type="predicted"/>
<evidence type="ECO:0000313" key="1">
    <source>
        <dbReference type="EMBL" id="SDL31137.1"/>
    </source>
</evidence>
<evidence type="ECO:0000313" key="2">
    <source>
        <dbReference type="Proteomes" id="UP000199053"/>
    </source>
</evidence>
<keyword evidence="2" id="KW-1185">Reference proteome</keyword>
<dbReference type="AlphaFoldDB" id="A0A1G9J0V8"/>
<reference evidence="2" key="1">
    <citation type="submission" date="2016-10" db="EMBL/GenBank/DDBJ databases">
        <authorList>
            <person name="Varghese N."/>
            <person name="Submissions S."/>
        </authorList>
    </citation>
    <scope>NUCLEOTIDE SEQUENCE [LARGE SCALE GENOMIC DNA]</scope>
    <source>
        <strain evidence="2">DSM 16995</strain>
    </source>
</reference>
<sequence>MYILKKGQENKFQDLIPLGETDWPENVKKEICAFFKDAGVDDPLKQKLVEPGLQGFRHKTDNDEIDWDDVVAYFKYEALSVLIMHDKNIKKKAEKLYNEFFSTHKFKVWNKD</sequence>
<dbReference type="EMBL" id="FNGA01000004">
    <property type="protein sequence ID" value="SDL31137.1"/>
    <property type="molecule type" value="Genomic_DNA"/>
</dbReference>
<dbReference type="Proteomes" id="UP000199053">
    <property type="component" value="Unassembled WGS sequence"/>
</dbReference>
<accession>A0A1G9J0V8</accession>
<protein>
    <submittedName>
        <fullName evidence="1">Uncharacterized protein</fullName>
    </submittedName>
</protein>
<name>A0A1G9J0V8_9BACT</name>
<gene>
    <name evidence="1" type="ORF">SAMN05660337_2599</name>
</gene>
<dbReference type="OrthoDB" id="5456607at2"/>
<dbReference type="RefSeq" id="WP_092161791.1">
    <property type="nucleotide sequence ID" value="NZ_FNGA01000004.1"/>
</dbReference>
<organism evidence="1 2">
    <name type="scientific">Maridesulfovibrio ferrireducens</name>
    <dbReference type="NCBI Taxonomy" id="246191"/>
    <lineage>
        <taxon>Bacteria</taxon>
        <taxon>Pseudomonadati</taxon>
        <taxon>Thermodesulfobacteriota</taxon>
        <taxon>Desulfovibrionia</taxon>
        <taxon>Desulfovibrionales</taxon>
        <taxon>Desulfovibrionaceae</taxon>
        <taxon>Maridesulfovibrio</taxon>
    </lineage>
</organism>